<dbReference type="OMA" id="DISIIAW"/>
<dbReference type="SMART" id="SM00367">
    <property type="entry name" value="LRR_CC"/>
    <property type="match status" value="6"/>
</dbReference>
<dbReference type="Proteomes" id="UP000596660">
    <property type="component" value="Unplaced"/>
</dbReference>
<dbReference type="GO" id="GO:0031146">
    <property type="term" value="P:SCF-dependent proteasomal ubiquitin-dependent protein catabolic process"/>
    <property type="evidence" value="ECO:0007669"/>
    <property type="project" value="TreeGrafter"/>
</dbReference>
<dbReference type="EnsemblPlants" id="AUR62016295-RA">
    <property type="protein sequence ID" value="AUR62016295-RA:cds"/>
    <property type="gene ID" value="AUR62016295"/>
</dbReference>
<evidence type="ECO:0000313" key="3">
    <source>
        <dbReference type="Proteomes" id="UP000596660"/>
    </source>
</evidence>
<dbReference type="Gene3D" id="1.20.1280.50">
    <property type="match status" value="1"/>
</dbReference>
<dbReference type="SUPFAM" id="SSF52047">
    <property type="entry name" value="RNI-like"/>
    <property type="match status" value="2"/>
</dbReference>
<dbReference type="PANTHER" id="PTHR13318:SF106">
    <property type="entry name" value="F-BOX_LRR-REPEAT PROTEIN 2"/>
    <property type="match status" value="1"/>
</dbReference>
<proteinExistence type="predicted"/>
<organism evidence="2 3">
    <name type="scientific">Chenopodium quinoa</name>
    <name type="common">Quinoa</name>
    <dbReference type="NCBI Taxonomy" id="63459"/>
    <lineage>
        <taxon>Eukaryota</taxon>
        <taxon>Viridiplantae</taxon>
        <taxon>Streptophyta</taxon>
        <taxon>Embryophyta</taxon>
        <taxon>Tracheophyta</taxon>
        <taxon>Spermatophyta</taxon>
        <taxon>Magnoliopsida</taxon>
        <taxon>eudicotyledons</taxon>
        <taxon>Gunneridae</taxon>
        <taxon>Pentapetalae</taxon>
        <taxon>Caryophyllales</taxon>
        <taxon>Chenopodiaceae</taxon>
        <taxon>Chenopodioideae</taxon>
        <taxon>Atripliceae</taxon>
        <taxon>Chenopodium</taxon>
    </lineage>
</organism>
<evidence type="ECO:0000313" key="2">
    <source>
        <dbReference type="EnsemblPlants" id="AUR62016295-RA:cds"/>
    </source>
</evidence>
<dbReference type="PANTHER" id="PTHR13318">
    <property type="entry name" value="PARTNER OF PAIRED, ISOFORM B-RELATED"/>
    <property type="match status" value="1"/>
</dbReference>
<dbReference type="InterPro" id="IPR057207">
    <property type="entry name" value="FBXL15_LRR"/>
</dbReference>
<name>A0A803LMW6_CHEQI</name>
<dbReference type="InterPro" id="IPR006553">
    <property type="entry name" value="Leu-rich_rpt_Cys-con_subtyp"/>
</dbReference>
<dbReference type="AlphaFoldDB" id="A0A803LMW6"/>
<evidence type="ECO:0000259" key="1">
    <source>
        <dbReference type="Pfam" id="PF25372"/>
    </source>
</evidence>
<dbReference type="InterPro" id="IPR032675">
    <property type="entry name" value="LRR_dom_sf"/>
</dbReference>
<keyword evidence="3" id="KW-1185">Reference proteome</keyword>
<sequence length="656" mass="75290">MDTHLLLSCSGSMEASVSSLMDFLKVELFLASLQSLAFLQRFLLLCLTAEHLADSDLFKNKWISLSDFYEVTKAEVQIKMEEESKDLHDECWEMIFDRLHHKRDQESISLVCKRFLSITNSLRVSIKFSDYTPISTISRLMQRFSNLKKIQFCNFRGDLNEAVTLIARSGLDLEELIALSHDQYKRAVWYEELSSNMKNLKVLKYSGGRGDVDLARIADSFPNLEELYIDHEGEYTTTVTDEGVDYMSSKLKRIRKIDLSNRAFITDKSLVSLSKNCPLLEHIKIYQYNKVTVEGISFLVNNSHHLKLFYIYKDLNIDTFGVNGSSNFLANLRSLRLYDVDISDEFLFSIAKARISFTDLAVIDCESYTFTGISRLLLKTSQSLKSLDLGGFMGVKFLTNEHIEYLSCFLQNLTSIKLFNCSNLSDSAFVMITQRCPRLCHFAMTGSSLGTEEYNYDGLMKNRAVKYLNLAFHYDFSLTVLKRLLTIFPEVEKLDLSHCKFVRHDKLNVPDILECSKKLVKLDIGGSHGIIEDLTAKDMELPVLEKLILKYSFRDINDKLLTKLGRVCPRLIHLDLEFCLLVTEKGVKEVVKSCKQLRYLSISSCWNLDISIIAWIVTNRPSLRKLVSSSRIYPDDENQKLFLQQGCLVLKDPNPP</sequence>
<dbReference type="Pfam" id="PF25372">
    <property type="entry name" value="DUF7885"/>
    <property type="match status" value="1"/>
</dbReference>
<accession>A0A803LMW6</accession>
<reference evidence="2" key="2">
    <citation type="submission" date="2021-03" db="UniProtKB">
        <authorList>
            <consortium name="EnsemblPlants"/>
        </authorList>
    </citation>
    <scope>IDENTIFICATION</scope>
</reference>
<feature type="domain" description="F-box/LRR-repeat protein 15-like leucin rich repeat" evidence="1">
    <location>
        <begin position="238"/>
        <end position="392"/>
    </location>
</feature>
<protein>
    <recommendedName>
        <fullName evidence="1">F-box/LRR-repeat protein 15-like leucin rich repeat domain-containing protein</fullName>
    </recommendedName>
</protein>
<reference evidence="2" key="1">
    <citation type="journal article" date="2017" name="Nature">
        <title>The genome of Chenopodium quinoa.</title>
        <authorList>
            <person name="Jarvis D.E."/>
            <person name="Ho Y.S."/>
            <person name="Lightfoot D.J."/>
            <person name="Schmoeckel S.M."/>
            <person name="Li B."/>
            <person name="Borm T.J.A."/>
            <person name="Ohyanagi H."/>
            <person name="Mineta K."/>
            <person name="Michell C.T."/>
            <person name="Saber N."/>
            <person name="Kharbatia N.M."/>
            <person name="Rupper R.R."/>
            <person name="Sharp A.R."/>
            <person name="Dally N."/>
            <person name="Boughton B.A."/>
            <person name="Woo Y.H."/>
            <person name="Gao G."/>
            <person name="Schijlen E.G.W.M."/>
            <person name="Guo X."/>
            <person name="Momin A.A."/>
            <person name="Negrao S."/>
            <person name="Al-Babili S."/>
            <person name="Gehring C."/>
            <person name="Roessner U."/>
            <person name="Jung C."/>
            <person name="Murphy K."/>
            <person name="Arold S.T."/>
            <person name="Gojobori T."/>
            <person name="van der Linden C.G."/>
            <person name="van Loo E.N."/>
            <person name="Jellen E.N."/>
            <person name="Maughan P.J."/>
            <person name="Tester M."/>
        </authorList>
    </citation>
    <scope>NUCLEOTIDE SEQUENCE [LARGE SCALE GENOMIC DNA]</scope>
    <source>
        <strain evidence="2">cv. PI 614886</strain>
    </source>
</reference>
<dbReference type="Gramene" id="AUR62016295-RA">
    <property type="protein sequence ID" value="AUR62016295-RA:cds"/>
    <property type="gene ID" value="AUR62016295"/>
</dbReference>
<dbReference type="Gene3D" id="3.80.10.10">
    <property type="entry name" value="Ribonuclease Inhibitor"/>
    <property type="match status" value="3"/>
</dbReference>
<dbReference type="GO" id="GO:0019005">
    <property type="term" value="C:SCF ubiquitin ligase complex"/>
    <property type="evidence" value="ECO:0007669"/>
    <property type="project" value="TreeGrafter"/>
</dbReference>